<dbReference type="InterPro" id="IPR029058">
    <property type="entry name" value="AB_hydrolase_fold"/>
</dbReference>
<dbReference type="GO" id="GO:0016020">
    <property type="term" value="C:membrane"/>
    <property type="evidence" value="ECO:0007669"/>
    <property type="project" value="TreeGrafter"/>
</dbReference>
<keyword evidence="3" id="KW-1185">Reference proteome</keyword>
<reference evidence="2" key="1">
    <citation type="submission" date="2020-11" db="EMBL/GenBank/DDBJ databases">
        <title>Whole-genome analyses of Nonomuraea sp. K274.</title>
        <authorList>
            <person name="Veyisoglu A."/>
        </authorList>
    </citation>
    <scope>NUCLEOTIDE SEQUENCE</scope>
    <source>
        <strain evidence="2">K274</strain>
    </source>
</reference>
<proteinExistence type="predicted"/>
<protein>
    <submittedName>
        <fullName evidence="2">Alpha/beta fold hydrolase</fullName>
    </submittedName>
</protein>
<comment type="caution">
    <text evidence="2">The sequence shown here is derived from an EMBL/GenBank/DDBJ whole genome shotgun (WGS) entry which is preliminary data.</text>
</comment>
<dbReference type="AlphaFoldDB" id="A0A931EYN3"/>
<dbReference type="Gene3D" id="3.40.50.1820">
    <property type="entry name" value="alpha/beta hydrolase"/>
    <property type="match status" value="1"/>
</dbReference>
<feature type="domain" description="AB hydrolase-1" evidence="1">
    <location>
        <begin position="54"/>
        <end position="267"/>
    </location>
</feature>
<accession>A0A931EYN3</accession>
<organism evidence="2 3">
    <name type="scientific">Nonomuraea cypriaca</name>
    <dbReference type="NCBI Taxonomy" id="1187855"/>
    <lineage>
        <taxon>Bacteria</taxon>
        <taxon>Bacillati</taxon>
        <taxon>Actinomycetota</taxon>
        <taxon>Actinomycetes</taxon>
        <taxon>Streptosporangiales</taxon>
        <taxon>Streptosporangiaceae</taxon>
        <taxon>Nonomuraea</taxon>
    </lineage>
</organism>
<sequence>MSGIYSSPEGARAVEHRYRELLGRWPVPSEHVRVPTGQGETFVLVSGPQGAPAVVLLHGSGANSAMWMGDVAAWARRFRVYAVDVIGEPGLSAPSRPSLGSDAYAGWLDDVLDGLGVQRAAMVGVSLGGWLAVDYATRRTRRAERLALLCPSGIGRQRWLPLLGALPLMALGDRGRRRAMRRILGPAADDVGGDLGAFALLINKSFRPRRGTMPVFGDEALRGLAIPVLAIVGGRDALLDSRDTCHRLERHVPHADVRLLPDAGHLLPACTREIMGFLETAHA</sequence>
<dbReference type="Pfam" id="PF12697">
    <property type="entry name" value="Abhydrolase_6"/>
    <property type="match status" value="1"/>
</dbReference>
<dbReference type="SUPFAM" id="SSF53474">
    <property type="entry name" value="alpha/beta-Hydrolases"/>
    <property type="match status" value="1"/>
</dbReference>
<gene>
    <name evidence="2" type="ORF">ITP53_06495</name>
</gene>
<evidence type="ECO:0000259" key="1">
    <source>
        <dbReference type="Pfam" id="PF12697"/>
    </source>
</evidence>
<keyword evidence="2" id="KW-0378">Hydrolase</keyword>
<dbReference type="PANTHER" id="PTHR43798:SF33">
    <property type="entry name" value="HYDROLASE, PUTATIVE (AFU_ORTHOLOGUE AFUA_2G14860)-RELATED"/>
    <property type="match status" value="1"/>
</dbReference>
<evidence type="ECO:0000313" key="2">
    <source>
        <dbReference type="EMBL" id="MBF8185391.1"/>
    </source>
</evidence>
<name>A0A931EYN3_9ACTN</name>
<dbReference type="RefSeq" id="WP_195894379.1">
    <property type="nucleotide sequence ID" value="NZ_JADOGI010000013.1"/>
</dbReference>
<dbReference type="InterPro" id="IPR000073">
    <property type="entry name" value="AB_hydrolase_1"/>
</dbReference>
<dbReference type="EMBL" id="JADOGI010000013">
    <property type="protein sequence ID" value="MBF8185391.1"/>
    <property type="molecule type" value="Genomic_DNA"/>
</dbReference>
<evidence type="ECO:0000313" key="3">
    <source>
        <dbReference type="Proteomes" id="UP000605361"/>
    </source>
</evidence>
<dbReference type="GO" id="GO:0016787">
    <property type="term" value="F:hydrolase activity"/>
    <property type="evidence" value="ECO:0007669"/>
    <property type="project" value="UniProtKB-KW"/>
</dbReference>
<dbReference type="InterPro" id="IPR050266">
    <property type="entry name" value="AB_hydrolase_sf"/>
</dbReference>
<dbReference type="Proteomes" id="UP000605361">
    <property type="component" value="Unassembled WGS sequence"/>
</dbReference>
<dbReference type="PANTHER" id="PTHR43798">
    <property type="entry name" value="MONOACYLGLYCEROL LIPASE"/>
    <property type="match status" value="1"/>
</dbReference>